<feature type="transmembrane region" description="Helical" evidence="1">
    <location>
        <begin position="170"/>
        <end position="189"/>
    </location>
</feature>
<dbReference type="EMBL" id="CM000142">
    <property type="protein sequence ID" value="EEE63439.1"/>
    <property type="molecule type" value="Genomic_DNA"/>
</dbReference>
<keyword evidence="1" id="KW-0472">Membrane</keyword>
<reference evidence="2" key="1">
    <citation type="journal article" date="2005" name="PLoS Biol.">
        <title>The genomes of Oryza sativa: a history of duplications.</title>
        <authorList>
            <person name="Yu J."/>
            <person name="Wang J."/>
            <person name="Lin W."/>
            <person name="Li S."/>
            <person name="Li H."/>
            <person name="Zhou J."/>
            <person name="Ni P."/>
            <person name="Dong W."/>
            <person name="Hu S."/>
            <person name="Zeng C."/>
            <person name="Zhang J."/>
            <person name="Zhang Y."/>
            <person name="Li R."/>
            <person name="Xu Z."/>
            <person name="Li S."/>
            <person name="Li X."/>
            <person name="Zheng H."/>
            <person name="Cong L."/>
            <person name="Lin L."/>
            <person name="Yin J."/>
            <person name="Geng J."/>
            <person name="Li G."/>
            <person name="Shi J."/>
            <person name="Liu J."/>
            <person name="Lv H."/>
            <person name="Li J."/>
            <person name="Wang J."/>
            <person name="Deng Y."/>
            <person name="Ran L."/>
            <person name="Shi X."/>
            <person name="Wang X."/>
            <person name="Wu Q."/>
            <person name="Li C."/>
            <person name="Ren X."/>
            <person name="Wang J."/>
            <person name="Wang X."/>
            <person name="Li D."/>
            <person name="Liu D."/>
            <person name="Zhang X."/>
            <person name="Ji Z."/>
            <person name="Zhao W."/>
            <person name="Sun Y."/>
            <person name="Zhang Z."/>
            <person name="Bao J."/>
            <person name="Han Y."/>
            <person name="Dong L."/>
            <person name="Ji J."/>
            <person name="Chen P."/>
            <person name="Wu S."/>
            <person name="Liu J."/>
            <person name="Xiao Y."/>
            <person name="Bu D."/>
            <person name="Tan J."/>
            <person name="Yang L."/>
            <person name="Ye C."/>
            <person name="Zhang J."/>
            <person name="Xu J."/>
            <person name="Zhou Y."/>
            <person name="Yu Y."/>
            <person name="Zhang B."/>
            <person name="Zhuang S."/>
            <person name="Wei H."/>
            <person name="Liu B."/>
            <person name="Lei M."/>
            <person name="Yu H."/>
            <person name="Li Y."/>
            <person name="Xu H."/>
            <person name="Wei S."/>
            <person name="He X."/>
            <person name="Fang L."/>
            <person name="Zhang Z."/>
            <person name="Zhang Y."/>
            <person name="Huang X."/>
            <person name="Su Z."/>
            <person name="Tong W."/>
            <person name="Li J."/>
            <person name="Tong Z."/>
            <person name="Li S."/>
            <person name="Ye J."/>
            <person name="Wang L."/>
            <person name="Fang L."/>
            <person name="Lei T."/>
            <person name="Chen C."/>
            <person name="Chen H."/>
            <person name="Xu Z."/>
            <person name="Li H."/>
            <person name="Huang H."/>
            <person name="Zhang F."/>
            <person name="Xu H."/>
            <person name="Li N."/>
            <person name="Zhao C."/>
            <person name="Li S."/>
            <person name="Dong L."/>
            <person name="Huang Y."/>
            <person name="Li L."/>
            <person name="Xi Y."/>
            <person name="Qi Q."/>
            <person name="Li W."/>
            <person name="Zhang B."/>
            <person name="Hu W."/>
            <person name="Zhang Y."/>
            <person name="Tian X."/>
            <person name="Jiao Y."/>
            <person name="Liang X."/>
            <person name="Jin J."/>
            <person name="Gao L."/>
            <person name="Zheng W."/>
            <person name="Hao B."/>
            <person name="Liu S."/>
            <person name="Wang W."/>
            <person name="Yuan L."/>
            <person name="Cao M."/>
            <person name="McDermott J."/>
            <person name="Samudrala R."/>
            <person name="Wang J."/>
            <person name="Wong G.K."/>
            <person name="Yang H."/>
        </authorList>
    </citation>
    <scope>NUCLEOTIDE SEQUENCE [LARGE SCALE GENOMIC DNA]</scope>
</reference>
<sequence length="197" mass="21097">MGNTPAAAADLRFCLLEEGRPPPVAAACNPTPPWLLAIRVSRVDFLSFFFLAGFDRSLMWLLPQWFCIIAAVAMVAVFAAEIFPWCESKGDVALCAIALAGALLMGPILGLAMTACAADDDEAAARIPSRYTRSEENMGRAAIMAVALLGLYVIYLAAVRGGDSGRFLDAACYVMMGLGLIVGHSVTWIEGCFLRRD</sequence>
<accession>A0A8J8YA28</accession>
<feature type="transmembrane region" description="Helical" evidence="1">
    <location>
        <begin position="92"/>
        <end position="118"/>
    </location>
</feature>
<gene>
    <name evidence="2" type="ORF">OsJ_18252</name>
</gene>
<evidence type="ECO:0000256" key="1">
    <source>
        <dbReference type="SAM" id="Phobius"/>
    </source>
</evidence>
<feature type="transmembrane region" description="Helical" evidence="1">
    <location>
        <begin position="138"/>
        <end position="158"/>
    </location>
</feature>
<dbReference type="Proteomes" id="UP000007752">
    <property type="component" value="Chromosome 5"/>
</dbReference>
<keyword evidence="1" id="KW-0812">Transmembrane</keyword>
<protein>
    <submittedName>
        <fullName evidence="2">Uncharacterized protein</fullName>
    </submittedName>
</protein>
<feature type="transmembrane region" description="Helical" evidence="1">
    <location>
        <begin position="58"/>
        <end position="80"/>
    </location>
</feature>
<proteinExistence type="predicted"/>
<evidence type="ECO:0000313" key="2">
    <source>
        <dbReference type="EMBL" id="EEE63439.1"/>
    </source>
</evidence>
<dbReference type="OrthoDB" id="10364727at2759"/>
<reference evidence="2" key="2">
    <citation type="submission" date="2008-12" db="EMBL/GenBank/DDBJ databases">
        <title>Improved gene annotation of the rice (Oryza sativa) genomes.</title>
        <authorList>
            <person name="Wang J."/>
            <person name="Li R."/>
            <person name="Fan W."/>
            <person name="Huang Q."/>
            <person name="Zhang J."/>
            <person name="Zhou Y."/>
            <person name="Hu Y."/>
            <person name="Zi S."/>
            <person name="Li J."/>
            <person name="Ni P."/>
            <person name="Zheng H."/>
            <person name="Zhang Y."/>
            <person name="Zhao M."/>
            <person name="Hao Q."/>
            <person name="McDermott J."/>
            <person name="Samudrala R."/>
            <person name="Kristiansen K."/>
            <person name="Wong G.K.-S."/>
        </authorList>
    </citation>
    <scope>NUCLEOTIDE SEQUENCE</scope>
</reference>
<name>A0A8J8YA28_ORYSJ</name>
<dbReference type="AlphaFoldDB" id="A0A8J8YA28"/>
<dbReference type="KEGG" id="osa:107277485"/>
<organism evidence="2">
    <name type="scientific">Oryza sativa subsp. japonica</name>
    <name type="common">Rice</name>
    <dbReference type="NCBI Taxonomy" id="39947"/>
    <lineage>
        <taxon>Eukaryota</taxon>
        <taxon>Viridiplantae</taxon>
        <taxon>Streptophyta</taxon>
        <taxon>Embryophyta</taxon>
        <taxon>Tracheophyta</taxon>
        <taxon>Spermatophyta</taxon>
        <taxon>Magnoliopsida</taxon>
        <taxon>Liliopsida</taxon>
        <taxon>Poales</taxon>
        <taxon>Poaceae</taxon>
        <taxon>BOP clade</taxon>
        <taxon>Oryzoideae</taxon>
        <taxon>Oryzeae</taxon>
        <taxon>Oryzinae</taxon>
        <taxon>Oryza</taxon>
        <taxon>Oryza sativa</taxon>
    </lineage>
</organism>
<keyword evidence="1" id="KW-1133">Transmembrane helix</keyword>